<dbReference type="Proteomes" id="UP000018031">
    <property type="component" value="Unassembled WGS sequence"/>
</dbReference>
<keyword evidence="3" id="KW-0788">Thiol protease</keyword>
<comment type="caution">
    <text evidence="6">The sequence shown here is derived from an EMBL/GenBank/DDBJ whole genome shotgun (WGS) entry which is preliminary data.</text>
</comment>
<evidence type="ECO:0000256" key="2">
    <source>
        <dbReference type="ARBA" id="ARBA00022670"/>
    </source>
</evidence>
<comment type="similarity">
    <text evidence="1">Belongs to the peptidase C25 family.</text>
</comment>
<evidence type="ECO:0000313" key="6">
    <source>
        <dbReference type="EMBL" id="GAD05140.1"/>
    </source>
</evidence>
<reference evidence="6 7" key="2">
    <citation type="journal article" date="2013" name="Genome Announc.">
        <title>Draft Genome Sequences of Porphyromonas crevioricanis JCM 15906T and Porphyromonas cansulci JCM 13913T Isolated from a Canine Oral Cavity.</title>
        <authorList>
            <person name="Sakamoto M."/>
            <person name="Tanaka N."/>
            <person name="Shiwa Y."/>
            <person name="Yoshikawa H."/>
            <person name="Ohkuma M."/>
        </authorList>
    </citation>
    <scope>NUCLEOTIDE SEQUENCE [LARGE SCALE GENOMIC DNA]</scope>
    <source>
        <strain evidence="6 7">JCM 15906</strain>
    </source>
</reference>
<organism evidence="6 7">
    <name type="scientific">Porphyromonas crevioricanis JCM 15906</name>
    <dbReference type="NCBI Taxonomy" id="1305617"/>
    <lineage>
        <taxon>Bacteria</taxon>
        <taxon>Pseudomonadati</taxon>
        <taxon>Bacteroidota</taxon>
        <taxon>Bacteroidia</taxon>
        <taxon>Bacteroidales</taxon>
        <taxon>Porphyromonadaceae</taxon>
        <taxon>Porphyromonas</taxon>
    </lineage>
</organism>
<keyword evidence="2" id="KW-0645">Protease</keyword>
<feature type="chain" id="PRO_5004587035" evidence="5">
    <location>
        <begin position="25"/>
        <end position="635"/>
    </location>
</feature>
<protein>
    <submittedName>
        <fullName evidence="6">Hemin-binding protein</fullName>
    </submittedName>
</protein>
<proteinExistence type="inferred from homology"/>
<dbReference type="Gene3D" id="2.60.40.10">
    <property type="entry name" value="Immunoglobulins"/>
    <property type="match status" value="1"/>
</dbReference>
<keyword evidence="4" id="KW-0843">Virulence</keyword>
<evidence type="ECO:0000256" key="5">
    <source>
        <dbReference type="SAM" id="SignalP"/>
    </source>
</evidence>
<dbReference type="EMBL" id="BAOU01000020">
    <property type="protein sequence ID" value="GAD05140.1"/>
    <property type="molecule type" value="Genomic_DNA"/>
</dbReference>
<evidence type="ECO:0000256" key="4">
    <source>
        <dbReference type="ARBA" id="ARBA00023026"/>
    </source>
</evidence>
<reference evidence="7" key="1">
    <citation type="journal article" date="2013" name="Genome">
        <title>Draft Genome Sequences of Porphyromonas crevioricanis JCM 15906T and Porphyromonas cansulci JCM 13913T Isolated from a Canine Oral Cavity.</title>
        <authorList>
            <person name="Sakamoto M."/>
            <person name="Tanaka N."/>
            <person name="Shiwa Y."/>
            <person name="Yoshikawa H."/>
            <person name="Ohkuma M."/>
        </authorList>
    </citation>
    <scope>NUCLEOTIDE SEQUENCE [LARGE SCALE GENOMIC DNA]</scope>
    <source>
        <strain evidence="7">JCM 15906</strain>
    </source>
</reference>
<evidence type="ECO:0000256" key="3">
    <source>
        <dbReference type="ARBA" id="ARBA00022807"/>
    </source>
</evidence>
<keyword evidence="3" id="KW-0378">Hydrolase</keyword>
<evidence type="ECO:0000256" key="1">
    <source>
        <dbReference type="ARBA" id="ARBA00006067"/>
    </source>
</evidence>
<dbReference type="InterPro" id="IPR013783">
    <property type="entry name" value="Ig-like_fold"/>
</dbReference>
<name>T1DR83_9PORP</name>
<evidence type="ECO:0000313" key="7">
    <source>
        <dbReference type="Proteomes" id="UP000018031"/>
    </source>
</evidence>
<feature type="signal peptide" evidence="5">
    <location>
        <begin position="1"/>
        <end position="24"/>
    </location>
</feature>
<accession>T1DR83</accession>
<dbReference type="RefSeq" id="WP_023937141.1">
    <property type="nucleotide sequence ID" value="NZ_BAOU01000020.1"/>
</dbReference>
<dbReference type="AlphaFoldDB" id="T1DR83"/>
<sequence length="635" mass="71049">MKRKLQTFLLGLIALCCFPTTVFAQQQDELKTTEGYYYLGYDEIENLQYSNAMGYDNINYITSVALGSMFPYTKIKDFVDGGEAVGVRIAVAVPVKQAEVFIIGWPDDFDKKKASKIVNLEKGWNEIIFDTPVPIPYKEPLTIGYFYQQKLQESPQIILTDGNLSTVEEATLIASNGKKFKGQGQAVGALHQQLILRAKPEITDNLIQLANIKVNPVVVSQSNIGISFDIQNFGSNKINKLDISYFVNGEKVHNEAYETAIMPRGFTYLKVASLKAKNGDKLSIRVNKINDKPKDLLLKEIDIAGVLPKAFDRVTLMEQFSTEMCSSCPKAHHLIHQVLEKPKFSPKVAWAVHHVGFKTDKFTLEESNSLLPLFGAAPPSAPAIMLDRMSSKLNTRYTYPAHYPGKEEATLEGYITEALERPAVVSLDVKDTYVAENRKLKIEIDGQSVKGFLDQDDCYINVYIVEDHIYSEDQNGTGTSATTATGKNPIWHMGVIRQFVTPKEGIKLTFDEAGNFKYNTEIDFKQEWTGANTRIVAFAAKKLRDNILKTPDACEVYNAANRPITAFLGIEAPEQTEVKVFPLKDKIVAEGENASIQDVYTMDGRRIQNEGLLPGTYIVRIQTSKGTFARKIRID</sequence>
<keyword evidence="5" id="KW-0732">Signal</keyword>
<gene>
    <name evidence="6" type="ORF">PORCRE_840</name>
</gene>
<dbReference type="GO" id="GO:0008234">
    <property type="term" value="F:cysteine-type peptidase activity"/>
    <property type="evidence" value="ECO:0007669"/>
    <property type="project" value="UniProtKB-KW"/>
</dbReference>
<dbReference type="GO" id="GO:0006508">
    <property type="term" value="P:proteolysis"/>
    <property type="evidence" value="ECO:0007669"/>
    <property type="project" value="UniProtKB-KW"/>
</dbReference>